<feature type="compositionally biased region" description="Basic and acidic residues" evidence="1">
    <location>
        <begin position="125"/>
        <end position="142"/>
    </location>
</feature>
<feature type="region of interest" description="Disordered" evidence="1">
    <location>
        <begin position="94"/>
        <end position="142"/>
    </location>
</feature>
<dbReference type="HOGENOM" id="CLU_133135_1_0_11"/>
<proteinExistence type="predicted"/>
<feature type="transmembrane region" description="Helical" evidence="2">
    <location>
        <begin position="69"/>
        <end position="90"/>
    </location>
</feature>
<name>U1QNQ0_9ACTO</name>
<evidence type="ECO:0000256" key="2">
    <source>
        <dbReference type="SAM" id="Phobius"/>
    </source>
</evidence>
<accession>U1QNQ0</accession>
<dbReference type="AlphaFoldDB" id="U1QNQ0"/>
<sequence length="142" mass="15303">MMALSEREQQVLRDLESQLHQDDPDLAHTLQREERRLSRPSPRQVGGGVALILVGLTLLIAGVSVHHNLVSILLGVAGFLVAVGGVALALTRVESASGSRQSASDAKFGGGKSGGGKSGGKKRSAFMDRQYERWERRRDSED</sequence>
<keyword evidence="2" id="KW-0812">Transmembrane</keyword>
<evidence type="ECO:0008006" key="5">
    <source>
        <dbReference type="Google" id="ProtNLM"/>
    </source>
</evidence>
<feature type="transmembrane region" description="Helical" evidence="2">
    <location>
        <begin position="45"/>
        <end position="63"/>
    </location>
</feature>
<reference evidence="3 4" key="1">
    <citation type="submission" date="2013-08" db="EMBL/GenBank/DDBJ databases">
        <authorList>
            <person name="Weinstock G."/>
            <person name="Sodergren E."/>
            <person name="Wylie T."/>
            <person name="Fulton L."/>
            <person name="Fulton R."/>
            <person name="Fronick C."/>
            <person name="O'Laughlin M."/>
            <person name="Godfrey J."/>
            <person name="Miner T."/>
            <person name="Herter B."/>
            <person name="Appelbaum E."/>
            <person name="Cordes M."/>
            <person name="Lek S."/>
            <person name="Wollam A."/>
            <person name="Pepin K.H."/>
            <person name="Palsikar V.B."/>
            <person name="Mitreva M."/>
            <person name="Wilson R.K."/>
        </authorList>
    </citation>
    <scope>NUCLEOTIDE SEQUENCE [LARGE SCALE GENOMIC DNA]</scope>
    <source>
        <strain evidence="3 4">F0542</strain>
    </source>
</reference>
<keyword evidence="2" id="KW-1133">Transmembrane helix</keyword>
<dbReference type="EMBL" id="AWSE01000084">
    <property type="protein sequence ID" value="ERH23701.1"/>
    <property type="molecule type" value="Genomic_DNA"/>
</dbReference>
<keyword evidence="4" id="KW-1185">Reference proteome</keyword>
<evidence type="ECO:0000313" key="3">
    <source>
        <dbReference type="EMBL" id="ERH23701.1"/>
    </source>
</evidence>
<feature type="compositionally biased region" description="Polar residues" evidence="1">
    <location>
        <begin position="94"/>
        <end position="104"/>
    </location>
</feature>
<dbReference type="Proteomes" id="UP000016536">
    <property type="component" value="Unassembled WGS sequence"/>
</dbReference>
<organism evidence="3 4">
    <name type="scientific">Actinomyces johnsonii F0542</name>
    <dbReference type="NCBI Taxonomy" id="1321818"/>
    <lineage>
        <taxon>Bacteria</taxon>
        <taxon>Bacillati</taxon>
        <taxon>Actinomycetota</taxon>
        <taxon>Actinomycetes</taxon>
        <taxon>Actinomycetales</taxon>
        <taxon>Actinomycetaceae</taxon>
        <taxon>Actinomyces</taxon>
    </lineage>
</organism>
<dbReference type="Pfam" id="PF11239">
    <property type="entry name" value="DUF3040"/>
    <property type="match status" value="1"/>
</dbReference>
<dbReference type="PATRIC" id="fig|1321818.3.peg.1425"/>
<evidence type="ECO:0000313" key="4">
    <source>
        <dbReference type="Proteomes" id="UP000016536"/>
    </source>
</evidence>
<gene>
    <name evidence="3" type="ORF">HMPREF1979_01697</name>
</gene>
<evidence type="ECO:0000256" key="1">
    <source>
        <dbReference type="SAM" id="MobiDB-lite"/>
    </source>
</evidence>
<keyword evidence="2" id="KW-0472">Membrane</keyword>
<feature type="compositionally biased region" description="Gly residues" evidence="1">
    <location>
        <begin position="108"/>
        <end position="118"/>
    </location>
</feature>
<protein>
    <recommendedName>
        <fullName evidence="5">DUF3040 domain-containing protein</fullName>
    </recommendedName>
</protein>
<comment type="caution">
    <text evidence="3">The sequence shown here is derived from an EMBL/GenBank/DDBJ whole genome shotgun (WGS) entry which is preliminary data.</text>
</comment>
<dbReference type="InterPro" id="IPR021401">
    <property type="entry name" value="DUF3040"/>
</dbReference>